<dbReference type="InterPro" id="IPR051356">
    <property type="entry name" value="SOX/SOX-like_TF"/>
</dbReference>
<feature type="compositionally biased region" description="Polar residues" evidence="4">
    <location>
        <begin position="123"/>
        <end position="139"/>
    </location>
</feature>
<reference evidence="6 7" key="1">
    <citation type="journal article" date="2014" name="BMC Genomics">
        <title>Comparative genomics of the major fungal agents of human and animal Sporotrichosis: Sporothrix schenckii and Sporothrix brasiliensis.</title>
        <authorList>
            <person name="Teixeira M.M."/>
            <person name="de Almeida L.G."/>
            <person name="Kubitschek-Barreira P."/>
            <person name="Alves F.L."/>
            <person name="Kioshima E.S."/>
            <person name="Abadio A.K."/>
            <person name="Fernandes L."/>
            <person name="Derengowski L.S."/>
            <person name="Ferreira K.S."/>
            <person name="Souza R.C."/>
            <person name="Ruiz J.C."/>
            <person name="de Andrade N.C."/>
            <person name="Paes H.C."/>
            <person name="Nicola A.M."/>
            <person name="Albuquerque P."/>
            <person name="Gerber A.L."/>
            <person name="Martins V.P."/>
            <person name="Peconick L.D."/>
            <person name="Neto A.V."/>
            <person name="Chaucanez C.B."/>
            <person name="Silva P.A."/>
            <person name="Cunha O.L."/>
            <person name="de Oliveira F.F."/>
            <person name="dos Santos T.C."/>
            <person name="Barros A.L."/>
            <person name="Soares M.A."/>
            <person name="de Oliveira L.M."/>
            <person name="Marini M.M."/>
            <person name="Villalobos-Duno H."/>
            <person name="Cunha M.M."/>
            <person name="de Hoog S."/>
            <person name="da Silveira J.F."/>
            <person name="Henrissat B."/>
            <person name="Nino-Vega G.A."/>
            <person name="Cisalpino P.S."/>
            <person name="Mora-Montes H.M."/>
            <person name="Almeida S.R."/>
            <person name="Stajich J.E."/>
            <person name="Lopes-Bezerra L.M."/>
            <person name="Vasconcelos A.T."/>
            <person name="Felipe M.S."/>
        </authorList>
    </citation>
    <scope>NUCLEOTIDE SEQUENCE [LARGE SCALE GENOMIC DNA]</scope>
    <source>
        <strain evidence="6 7">1099-18</strain>
    </source>
</reference>
<dbReference type="GO" id="GO:0000978">
    <property type="term" value="F:RNA polymerase II cis-regulatory region sequence-specific DNA binding"/>
    <property type="evidence" value="ECO:0007669"/>
    <property type="project" value="TreeGrafter"/>
</dbReference>
<dbReference type="OrthoDB" id="2307332at2759"/>
<evidence type="ECO:0000256" key="4">
    <source>
        <dbReference type="SAM" id="MobiDB-lite"/>
    </source>
</evidence>
<dbReference type="Pfam" id="PF00505">
    <property type="entry name" value="HMG_box"/>
    <property type="match status" value="1"/>
</dbReference>
<sequence length="559" mass="62111">MDRIIPPSPTPSVREHSPAIFDQHLQHHSIASQRRCPGTPSEVVQIIPRSASKYQTPEPRHVRQYASPSMAYTQPHQGITFHYPALHTGEDAPAYETTHSASTPQVYNLNTPEASPPAAPQHISGSPGISNMATPQRATQGMKVLSVKTGRVTKNSTPRKKAPSLSASPPLKRKEKSTKATSEEASTIDQPLSILTKEWDMPIVDIEAYVHRSADERHEEVEHGKEPGKVKRAMNAFMLYRKAYQNRAKKWAHQSKHQIVSKVCAQSWFIEPDNVRQQFNKWAVIERDNHRKAHPEYKFTPSKPRKKGKDEFGEDSGVDDDWEASGHRDPKHRSTSRTPIMDPHGGPYGPPYSTVAVPDAQSYGAYHHRHPQQLANPARHTPTPYDTEDYHVAGPGIHYRHIPTGHHHQLENMVYTNTAQQSMGVGLGPAQHSTGYQSFEYNAQYASQAPVAAHHHRSHGHPAGGVGQQIDPSLMSRDGIPQYDLSNPVLTTGGLGESQWQPTLHTGADTNEIYAGPYLAEVEETLIPDNHLQYLQGDNESWKVDSVNEAGNWHGLGGA</sequence>
<dbReference type="GO" id="GO:0000981">
    <property type="term" value="F:DNA-binding transcription factor activity, RNA polymerase II-specific"/>
    <property type="evidence" value="ECO:0007669"/>
    <property type="project" value="TreeGrafter"/>
</dbReference>
<dbReference type="VEuPathDB" id="FungiDB:SPSK_03233"/>
<dbReference type="CDD" id="cd01389">
    <property type="entry name" value="HMG-box_ROX1-like"/>
    <property type="match status" value="1"/>
</dbReference>
<feature type="DNA-binding region" description="HMG box" evidence="3">
    <location>
        <begin position="230"/>
        <end position="298"/>
    </location>
</feature>
<feature type="domain" description="HMG box" evidence="5">
    <location>
        <begin position="230"/>
        <end position="298"/>
    </location>
</feature>
<evidence type="ECO:0000256" key="1">
    <source>
        <dbReference type="ARBA" id="ARBA00023125"/>
    </source>
</evidence>
<gene>
    <name evidence="6" type="ORF">SPSK_03233</name>
</gene>
<name>A0A0F2M1I4_SPOSC</name>
<reference evidence="6 7" key="2">
    <citation type="journal article" date="2015" name="Eukaryot. Cell">
        <title>Asexual propagation of a virulent clone complex in a human and feline outbreak of sporotrichosis.</title>
        <authorList>
            <person name="Teixeira Mde M."/>
            <person name="Rodrigues A.M."/>
            <person name="Tsui C.K."/>
            <person name="de Almeida L.G."/>
            <person name="Van Diepeningen A.D."/>
            <person name="van den Ende B.G."/>
            <person name="Fernandes G.F."/>
            <person name="Kano R."/>
            <person name="Hamelin R.C."/>
            <person name="Lopes-Bezerra L.M."/>
            <person name="Vasconcelos A.T."/>
            <person name="de Hoog S."/>
            <person name="de Camargo Z.P."/>
            <person name="Felipe M.S."/>
        </authorList>
    </citation>
    <scope>NUCLEOTIDE SEQUENCE [LARGE SCALE GENOMIC DNA]</scope>
    <source>
        <strain evidence="6 7">1099-18</strain>
    </source>
</reference>
<evidence type="ECO:0000256" key="3">
    <source>
        <dbReference type="PROSITE-ProRule" id="PRU00267"/>
    </source>
</evidence>
<dbReference type="PROSITE" id="PS50118">
    <property type="entry name" value="HMG_BOX_2"/>
    <property type="match status" value="1"/>
</dbReference>
<feature type="compositionally biased region" description="Acidic residues" evidence="4">
    <location>
        <begin position="312"/>
        <end position="323"/>
    </location>
</feature>
<keyword evidence="2 3" id="KW-0539">Nucleus</keyword>
<dbReference type="KEGG" id="ssck:SPSK_03233"/>
<dbReference type="Gene3D" id="1.10.30.10">
    <property type="entry name" value="High mobility group box domain"/>
    <property type="match status" value="1"/>
</dbReference>
<proteinExistence type="predicted"/>
<dbReference type="InterPro" id="IPR009071">
    <property type="entry name" value="HMG_box_dom"/>
</dbReference>
<protein>
    <recommendedName>
        <fullName evidence="5">HMG box domain-containing protein</fullName>
    </recommendedName>
</protein>
<feature type="region of interest" description="Disordered" evidence="4">
    <location>
        <begin position="112"/>
        <end position="187"/>
    </location>
</feature>
<dbReference type="AlphaFoldDB" id="A0A0F2M1I4"/>
<keyword evidence="1 3" id="KW-0238">DNA-binding</keyword>
<evidence type="ECO:0000313" key="6">
    <source>
        <dbReference type="EMBL" id="KJR82625.1"/>
    </source>
</evidence>
<dbReference type="GeneID" id="27665351"/>
<dbReference type="EMBL" id="AXCR01000010">
    <property type="protein sequence ID" value="KJR82625.1"/>
    <property type="molecule type" value="Genomic_DNA"/>
</dbReference>
<comment type="caution">
    <text evidence="6">The sequence shown here is derived from an EMBL/GenBank/DDBJ whole genome shotgun (WGS) entry which is preliminary data.</text>
</comment>
<dbReference type="Proteomes" id="UP000033710">
    <property type="component" value="Unassembled WGS sequence"/>
</dbReference>
<evidence type="ECO:0000256" key="2">
    <source>
        <dbReference type="ARBA" id="ARBA00023242"/>
    </source>
</evidence>
<evidence type="ECO:0000313" key="7">
    <source>
        <dbReference type="Proteomes" id="UP000033710"/>
    </source>
</evidence>
<dbReference type="SUPFAM" id="SSF47095">
    <property type="entry name" value="HMG-box"/>
    <property type="match status" value="1"/>
</dbReference>
<dbReference type="PANTHER" id="PTHR45789">
    <property type="entry name" value="FI18025P1"/>
    <property type="match status" value="1"/>
</dbReference>
<organism evidence="6 7">
    <name type="scientific">Sporothrix schenckii 1099-18</name>
    <dbReference type="NCBI Taxonomy" id="1397361"/>
    <lineage>
        <taxon>Eukaryota</taxon>
        <taxon>Fungi</taxon>
        <taxon>Dikarya</taxon>
        <taxon>Ascomycota</taxon>
        <taxon>Pezizomycotina</taxon>
        <taxon>Sordariomycetes</taxon>
        <taxon>Sordariomycetidae</taxon>
        <taxon>Ophiostomatales</taxon>
        <taxon>Ophiostomataceae</taxon>
        <taxon>Sporothrix</taxon>
    </lineage>
</organism>
<feature type="region of interest" description="Disordered" evidence="4">
    <location>
        <begin position="293"/>
        <end position="349"/>
    </location>
</feature>
<dbReference type="PANTHER" id="PTHR45789:SF2">
    <property type="entry name" value="FI18025P1"/>
    <property type="match status" value="1"/>
</dbReference>
<dbReference type="RefSeq" id="XP_016585301.1">
    <property type="nucleotide sequence ID" value="XM_016730074.1"/>
</dbReference>
<dbReference type="InterPro" id="IPR036910">
    <property type="entry name" value="HMG_box_dom_sf"/>
</dbReference>
<evidence type="ECO:0000259" key="5">
    <source>
        <dbReference type="PROSITE" id="PS50118"/>
    </source>
</evidence>
<accession>A0A0F2M1I4</accession>
<dbReference type="GO" id="GO:0005634">
    <property type="term" value="C:nucleus"/>
    <property type="evidence" value="ECO:0007669"/>
    <property type="project" value="UniProtKB-UniRule"/>
</dbReference>